<dbReference type="InterPro" id="IPR050275">
    <property type="entry name" value="PGM_Phosphatase"/>
</dbReference>
<evidence type="ECO:0000313" key="2">
    <source>
        <dbReference type="EMBL" id="AQS83439.1"/>
    </source>
</evidence>
<dbReference type="InterPro" id="IPR029033">
    <property type="entry name" value="His_PPase_superfam"/>
</dbReference>
<feature type="binding site" evidence="1">
    <location>
        <position position="75"/>
    </location>
    <ligand>
        <name>substrate</name>
    </ligand>
</feature>
<gene>
    <name evidence="2" type="ORF">A0U92_00220</name>
</gene>
<dbReference type="SUPFAM" id="SSF53254">
    <property type="entry name" value="Phosphoglycerate mutase-like"/>
    <property type="match status" value="1"/>
</dbReference>
<dbReference type="EMBL" id="CP014692">
    <property type="protein sequence ID" value="AQS83439.1"/>
    <property type="molecule type" value="Genomic_DNA"/>
</dbReference>
<keyword evidence="3" id="KW-1185">Reference proteome</keyword>
<name>A0A1U9KCH9_ACEAC</name>
<proteinExistence type="predicted"/>
<dbReference type="STRING" id="435.A0U92_00220"/>
<feature type="binding site" evidence="1">
    <location>
        <begin position="20"/>
        <end position="27"/>
    </location>
    <ligand>
        <name>substrate</name>
    </ligand>
</feature>
<dbReference type="GO" id="GO:0016791">
    <property type="term" value="F:phosphatase activity"/>
    <property type="evidence" value="ECO:0007669"/>
    <property type="project" value="TreeGrafter"/>
</dbReference>
<accession>A0A1U9KCH9</accession>
<organism evidence="2 3">
    <name type="scientific">Acetobacter aceti</name>
    <dbReference type="NCBI Taxonomy" id="435"/>
    <lineage>
        <taxon>Bacteria</taxon>
        <taxon>Pseudomonadati</taxon>
        <taxon>Pseudomonadota</taxon>
        <taxon>Alphaproteobacteria</taxon>
        <taxon>Acetobacterales</taxon>
        <taxon>Acetobacteraceae</taxon>
        <taxon>Acetobacter</taxon>
        <taxon>Acetobacter subgen. Acetobacter</taxon>
    </lineage>
</organism>
<dbReference type="InterPro" id="IPR013078">
    <property type="entry name" value="His_Pase_superF_clade-1"/>
</dbReference>
<evidence type="ECO:0000313" key="3">
    <source>
        <dbReference type="Proteomes" id="UP000188937"/>
    </source>
</evidence>
<dbReference type="eggNOG" id="COG0406">
    <property type="taxonomic scope" value="Bacteria"/>
</dbReference>
<dbReference type="SMART" id="SM00855">
    <property type="entry name" value="PGAM"/>
    <property type="match status" value="1"/>
</dbReference>
<dbReference type="Pfam" id="PF00300">
    <property type="entry name" value="His_Phos_1"/>
    <property type="match status" value="1"/>
</dbReference>
<dbReference type="KEGG" id="aace:A0U92_00220"/>
<protein>
    <submittedName>
        <fullName evidence="2">Phosphoglycerate mutase</fullName>
    </submittedName>
</protein>
<dbReference type="Proteomes" id="UP000188937">
    <property type="component" value="Chromosome"/>
</dbReference>
<sequence>MTEKAEDCLVITPTRYWYLRHGETDWNRQGLSQGRTDIPLNETGLEQARNAGSLLAQEASGDLRISRIVSSPLARALRTAEVAADSLKERYGVRPVLTMDVGLEEVCFGEQEGCPMGDWYDDWVEGHYTPPGAEPFAFLRDRAVAALNRALTGQGTVLVVAHGALFRALRSAMHLPVNVRLPNAIPLVAEPPATAGTPWNLKQLG</sequence>
<dbReference type="AlphaFoldDB" id="A0A1U9KCH9"/>
<dbReference type="Gene3D" id="3.40.50.1240">
    <property type="entry name" value="Phosphoglycerate mutase-like"/>
    <property type="match status" value="1"/>
</dbReference>
<dbReference type="CDD" id="cd07067">
    <property type="entry name" value="HP_PGM_like"/>
    <property type="match status" value="1"/>
</dbReference>
<dbReference type="PANTHER" id="PTHR48100">
    <property type="entry name" value="BROAD-SPECIFICITY PHOSPHATASE YOR283W-RELATED"/>
    <property type="match status" value="1"/>
</dbReference>
<reference evidence="2 3" key="1">
    <citation type="submission" date="2016-03" db="EMBL/GenBank/DDBJ databases">
        <title>Acetic acid bacteria sequencing.</title>
        <authorList>
            <person name="Brandt J."/>
            <person name="Jakob F."/>
            <person name="Vogel R.F."/>
        </authorList>
    </citation>
    <scope>NUCLEOTIDE SEQUENCE [LARGE SCALE GENOMIC DNA]</scope>
    <source>
        <strain evidence="2 3">TMW2.1153</strain>
    </source>
</reference>
<evidence type="ECO:0000256" key="1">
    <source>
        <dbReference type="PIRSR" id="PIRSR613078-2"/>
    </source>
</evidence>